<proteinExistence type="predicted"/>
<dbReference type="Pfam" id="PF01593">
    <property type="entry name" value="Amino_oxidase"/>
    <property type="match status" value="1"/>
</dbReference>
<dbReference type="InterPro" id="IPR002937">
    <property type="entry name" value="Amino_oxidase"/>
</dbReference>
<dbReference type="SUPFAM" id="SSF51905">
    <property type="entry name" value="FAD/NAD(P)-binding domain"/>
    <property type="match status" value="1"/>
</dbReference>
<dbReference type="Proteomes" id="UP001617669">
    <property type="component" value="Unassembled WGS sequence"/>
</dbReference>
<dbReference type="Gene3D" id="3.30.70.1990">
    <property type="match status" value="1"/>
</dbReference>
<protein>
    <submittedName>
        <fullName evidence="2">NAD(P)/FAD-dependent oxidoreductase</fullName>
    </submittedName>
</protein>
<reference evidence="2 3" key="1">
    <citation type="submission" date="2024-11" db="EMBL/GenBank/DDBJ databases">
        <authorList>
            <person name="Kaparullina E.N."/>
            <person name="Delegan Y.A."/>
            <person name="Doronina N.V."/>
        </authorList>
    </citation>
    <scope>NUCLEOTIDE SEQUENCE [LARGE SCALE GENOMIC DNA]</scope>
    <source>
        <strain evidence="2 3">7sh_L</strain>
    </source>
</reference>
<feature type="domain" description="Amine oxidase" evidence="1">
    <location>
        <begin position="15"/>
        <end position="281"/>
    </location>
</feature>
<keyword evidence="3" id="KW-1185">Reference proteome</keyword>
<dbReference type="InterPro" id="IPR050464">
    <property type="entry name" value="Zeta_carotene_desat/Oxidored"/>
</dbReference>
<name>A0ABW8GN42_9PROT</name>
<dbReference type="PANTHER" id="PTHR42923">
    <property type="entry name" value="PROTOPORPHYRINOGEN OXIDASE"/>
    <property type="match status" value="1"/>
</dbReference>
<comment type="caution">
    <text evidence="2">The sequence shown here is derived from an EMBL/GenBank/DDBJ whole genome shotgun (WGS) entry which is preliminary data.</text>
</comment>
<dbReference type="InterPro" id="IPR036188">
    <property type="entry name" value="FAD/NAD-bd_sf"/>
</dbReference>
<dbReference type="EMBL" id="JBIWXY010000002">
    <property type="protein sequence ID" value="MFJ5446704.1"/>
    <property type="molecule type" value="Genomic_DNA"/>
</dbReference>
<dbReference type="RefSeq" id="WP_400882529.1">
    <property type="nucleotide sequence ID" value="NZ_JBIWXY010000002.1"/>
</dbReference>
<evidence type="ECO:0000313" key="2">
    <source>
        <dbReference type="EMBL" id="MFJ5446704.1"/>
    </source>
</evidence>
<evidence type="ECO:0000313" key="3">
    <source>
        <dbReference type="Proteomes" id="UP001617669"/>
    </source>
</evidence>
<organism evidence="2 3">
    <name type="scientific">Methylobacillus methanolivorans</name>
    <dbReference type="NCBI Taxonomy" id="1848927"/>
    <lineage>
        <taxon>Bacteria</taxon>
        <taxon>Pseudomonadati</taxon>
        <taxon>Pseudomonadota</taxon>
        <taxon>Betaproteobacteria</taxon>
        <taxon>Nitrosomonadales</taxon>
        <taxon>Methylophilaceae</taxon>
        <taxon>Methylobacillus</taxon>
    </lineage>
</organism>
<gene>
    <name evidence="2" type="ORF">ACIKP9_10740</name>
</gene>
<evidence type="ECO:0000259" key="1">
    <source>
        <dbReference type="Pfam" id="PF01593"/>
    </source>
</evidence>
<dbReference type="PANTHER" id="PTHR42923:SF17">
    <property type="entry name" value="AMINE OXIDASE DOMAIN-CONTAINING PROTEIN"/>
    <property type="match status" value="1"/>
</dbReference>
<accession>A0ABW8GN42</accession>
<sequence>MMAPRHRMAVVGSGISGLAAAWLLAKKHDVTLFEANHYFGGHSNTVDVTLDGITAPVDTGFLVHNDLTYPNLVALFQHLGVRTHESQMTFSVAVEAAGLEWAGTNLDSVFCQRRNLLRPQFWWMLMDILRFNRQAQHYLDTIPDEHYTLGNLLDQHGYGNTMREWYLLPMAAAIWSCSTASMLEFPAATFLRFCLNHRLLQINERPVWKTVMHGSREYVKKMLSSIPDARLDCPITAIQRSADHVAIHSKHGVEYFDHVILACHAPTSLSLLDCDADERRILSAFHTQPNLAVLHTDAALLPTNQKAWAAWNYNMPIRSRPQYPVTVSYLLNHLQPLPWHQPVIVTLNPHTDIRQDKVLAQFEYAHPLMDATAIAAQKKLPDIQGRNRAWFCGAWSGYGFHEDGLKSALRVARALGVEAPWKAVYD</sequence>
<dbReference type="Gene3D" id="3.50.50.60">
    <property type="entry name" value="FAD/NAD(P)-binding domain"/>
    <property type="match status" value="1"/>
</dbReference>
<dbReference type="Gene3D" id="1.10.405.20">
    <property type="match status" value="1"/>
</dbReference>